<dbReference type="Gene3D" id="3.30.70.2330">
    <property type="match status" value="1"/>
</dbReference>
<keyword evidence="3" id="KW-0472">Membrane</keyword>
<dbReference type="Proteomes" id="UP000298355">
    <property type="component" value="Unassembled WGS sequence"/>
</dbReference>
<dbReference type="EMBL" id="SOGJ01000023">
    <property type="protein sequence ID" value="TFC97169.1"/>
    <property type="molecule type" value="Genomic_DNA"/>
</dbReference>
<evidence type="ECO:0000259" key="4">
    <source>
        <dbReference type="SMART" id="SM00910"/>
    </source>
</evidence>
<keyword evidence="1" id="KW-0479">Metal-binding</keyword>
<dbReference type="SMART" id="SM00910">
    <property type="entry name" value="HIRAN"/>
    <property type="match status" value="1"/>
</dbReference>
<dbReference type="Pfam" id="PF08797">
    <property type="entry name" value="HIRAN"/>
    <property type="match status" value="1"/>
</dbReference>
<feature type="transmembrane region" description="Helical" evidence="3">
    <location>
        <begin position="34"/>
        <end position="52"/>
    </location>
</feature>
<proteinExistence type="predicted"/>
<evidence type="ECO:0000256" key="3">
    <source>
        <dbReference type="SAM" id="Phobius"/>
    </source>
</evidence>
<keyword evidence="3" id="KW-0812">Transmembrane</keyword>
<gene>
    <name evidence="5" type="ORF">E3O65_10150</name>
</gene>
<reference evidence="5 6" key="1">
    <citation type="submission" date="2019-03" db="EMBL/GenBank/DDBJ databases">
        <title>Genomics of glacier-inhabiting Cryobacterium strains.</title>
        <authorList>
            <person name="Liu Q."/>
            <person name="Xin Y.-H."/>
        </authorList>
    </citation>
    <scope>NUCLEOTIDE SEQUENCE [LARGE SCALE GENOMIC DNA]</scope>
    <source>
        <strain evidence="5 6">TMT4-23</strain>
    </source>
</reference>
<dbReference type="InterPro" id="IPR014905">
    <property type="entry name" value="HIRAN"/>
</dbReference>
<evidence type="ECO:0000256" key="1">
    <source>
        <dbReference type="ARBA" id="ARBA00022723"/>
    </source>
</evidence>
<evidence type="ECO:0000313" key="6">
    <source>
        <dbReference type="Proteomes" id="UP000298355"/>
    </source>
</evidence>
<protein>
    <recommendedName>
        <fullName evidence="4">HIRAN domain-containing protein</fullName>
    </recommendedName>
</protein>
<accession>A0ABY2J0X2</accession>
<keyword evidence="6" id="KW-1185">Reference proteome</keyword>
<sequence length="276" mass="28630">MAGAGISVGLSTTLGIPVRSVLNHCGQGGLAMELLGPFAIVLACVLAITAWLTRVAGYSAAEPAIPQRRATDAPARAWNQLTLPPQWPAPPCLSIGRDRLSITDANRLLVADAQGLPPLRVQEHGGVLWLVEVTSGKLVGIGDARLPALGIWSIWLRAVDSRTILAREGLLHSGAALRLVRQPRNAADSNAIAVHSVTGRLVGYVSPRIAAGLAAVLDAGTSIDAVVVSFSSRSGSSQPGLITLLAASPQTLSHLFEPVSSHGTVQMSLPDELLTG</sequence>
<organism evidence="5 6">
    <name type="scientific">Cryobacterium breve</name>
    <dbReference type="NCBI Taxonomy" id="1259258"/>
    <lineage>
        <taxon>Bacteria</taxon>
        <taxon>Bacillati</taxon>
        <taxon>Actinomycetota</taxon>
        <taxon>Actinomycetes</taxon>
        <taxon>Micrococcales</taxon>
        <taxon>Microbacteriaceae</taxon>
        <taxon>Cryobacterium</taxon>
    </lineage>
</organism>
<comment type="caution">
    <text evidence="5">The sequence shown here is derived from an EMBL/GenBank/DDBJ whole genome shotgun (WGS) entry which is preliminary data.</text>
</comment>
<keyword evidence="3" id="KW-1133">Transmembrane helix</keyword>
<name>A0ABY2J0X2_9MICO</name>
<feature type="domain" description="HIRAN" evidence="4">
    <location>
        <begin position="151"/>
        <end position="252"/>
    </location>
</feature>
<keyword evidence="2" id="KW-0378">Hydrolase</keyword>
<evidence type="ECO:0000256" key="2">
    <source>
        <dbReference type="ARBA" id="ARBA00022801"/>
    </source>
</evidence>
<evidence type="ECO:0000313" key="5">
    <source>
        <dbReference type="EMBL" id="TFC97169.1"/>
    </source>
</evidence>